<dbReference type="PROSITE" id="PS51140">
    <property type="entry name" value="CUE"/>
    <property type="match status" value="1"/>
</dbReference>
<protein>
    <submittedName>
        <fullName evidence="4">Ovarian carcinoma antigen</fullName>
    </submittedName>
</protein>
<feature type="region of interest" description="Disordered" evidence="1">
    <location>
        <begin position="267"/>
        <end position="315"/>
    </location>
</feature>
<dbReference type="InterPro" id="IPR013783">
    <property type="entry name" value="Ig-like_fold"/>
</dbReference>
<feature type="compositionally biased region" description="Polar residues" evidence="1">
    <location>
        <begin position="267"/>
        <end position="282"/>
    </location>
</feature>
<dbReference type="Gene3D" id="2.60.40.10">
    <property type="entry name" value="Immunoglobulins"/>
    <property type="match status" value="1"/>
</dbReference>
<dbReference type="Gene3D" id="3.10.20.90">
    <property type="entry name" value="Phosphatidylinositol 3-kinase Catalytic Subunit, Chain A, domain 1"/>
    <property type="match status" value="1"/>
</dbReference>
<comment type="caution">
    <text evidence="4">The sequence shown here is derived from an EMBL/GenBank/DDBJ whole genome shotgun (WGS) entry which is preliminary data.</text>
</comment>
<dbReference type="CDD" id="cd14947">
    <property type="entry name" value="NBR1_like"/>
    <property type="match status" value="1"/>
</dbReference>
<evidence type="ECO:0000313" key="5">
    <source>
        <dbReference type="Proteomes" id="UP001150062"/>
    </source>
</evidence>
<reference evidence="4" key="1">
    <citation type="submission" date="2022-08" db="EMBL/GenBank/DDBJ databases">
        <title>Novel sulfate-reducing endosymbionts in the free-living metamonad Anaeramoeba.</title>
        <authorList>
            <person name="Jerlstrom-Hultqvist J."/>
            <person name="Cepicka I."/>
            <person name="Gallot-Lavallee L."/>
            <person name="Salas-Leiva D."/>
            <person name="Curtis B.A."/>
            <person name="Zahonova K."/>
            <person name="Pipaliya S."/>
            <person name="Dacks J."/>
            <person name="Roger A.J."/>
        </authorList>
    </citation>
    <scope>NUCLEOTIDE SEQUENCE</scope>
    <source>
        <strain evidence="4">Schooner1</strain>
    </source>
</reference>
<dbReference type="EMBL" id="JAOAOG010000119">
    <property type="protein sequence ID" value="KAJ6247915.1"/>
    <property type="molecule type" value="Genomic_DNA"/>
</dbReference>
<feature type="compositionally biased region" description="Polar residues" evidence="1">
    <location>
        <begin position="301"/>
        <end position="310"/>
    </location>
</feature>
<dbReference type="PROSITE" id="PS51745">
    <property type="entry name" value="PB1"/>
    <property type="match status" value="1"/>
</dbReference>
<name>A0ABQ8YTR6_9EUKA</name>
<dbReference type="Proteomes" id="UP001150062">
    <property type="component" value="Unassembled WGS sequence"/>
</dbReference>
<dbReference type="InterPro" id="IPR053793">
    <property type="entry name" value="PB1-like"/>
</dbReference>
<organism evidence="4 5">
    <name type="scientific">Anaeramoeba flamelloides</name>
    <dbReference type="NCBI Taxonomy" id="1746091"/>
    <lineage>
        <taxon>Eukaryota</taxon>
        <taxon>Metamonada</taxon>
        <taxon>Anaeramoebidae</taxon>
        <taxon>Anaeramoeba</taxon>
    </lineage>
</organism>
<dbReference type="SUPFAM" id="SSF54277">
    <property type="entry name" value="CAD &amp; PB1 domains"/>
    <property type="match status" value="1"/>
</dbReference>
<feature type="region of interest" description="Disordered" evidence="1">
    <location>
        <begin position="466"/>
        <end position="555"/>
    </location>
</feature>
<dbReference type="InterPro" id="IPR000270">
    <property type="entry name" value="PB1_dom"/>
</dbReference>
<dbReference type="Pfam" id="PF16158">
    <property type="entry name" value="N_BRCA1_IG"/>
    <property type="match status" value="1"/>
</dbReference>
<evidence type="ECO:0000259" key="3">
    <source>
        <dbReference type="PROSITE" id="PS51745"/>
    </source>
</evidence>
<feature type="compositionally biased region" description="Basic and acidic residues" evidence="1">
    <location>
        <begin position="283"/>
        <end position="299"/>
    </location>
</feature>
<dbReference type="CDD" id="cd05992">
    <property type="entry name" value="PB1"/>
    <property type="match status" value="1"/>
</dbReference>
<gene>
    <name evidence="4" type="ORF">M0813_18011</name>
</gene>
<evidence type="ECO:0000256" key="1">
    <source>
        <dbReference type="SAM" id="MobiDB-lite"/>
    </source>
</evidence>
<feature type="compositionally biased region" description="Basic residues" evidence="1">
    <location>
        <begin position="505"/>
        <end position="523"/>
    </location>
</feature>
<dbReference type="Pfam" id="PF00564">
    <property type="entry name" value="PB1"/>
    <property type="match status" value="1"/>
</dbReference>
<feature type="compositionally biased region" description="Basic and acidic residues" evidence="1">
    <location>
        <begin position="524"/>
        <end position="553"/>
    </location>
</feature>
<evidence type="ECO:0000313" key="4">
    <source>
        <dbReference type="EMBL" id="KAJ6247915.1"/>
    </source>
</evidence>
<feature type="domain" description="CUE" evidence="2">
    <location>
        <begin position="583"/>
        <end position="626"/>
    </location>
</feature>
<dbReference type="InterPro" id="IPR003892">
    <property type="entry name" value="CUE"/>
</dbReference>
<feature type="compositionally biased region" description="Basic and acidic residues" evidence="1">
    <location>
        <begin position="493"/>
        <end position="504"/>
    </location>
</feature>
<dbReference type="InterPro" id="IPR032350">
    <property type="entry name" value="Nbr1_FW"/>
</dbReference>
<dbReference type="PANTHER" id="PTHR20930">
    <property type="entry name" value="OVARIAN CARCINOMA ANTIGEN CA125-RELATED"/>
    <property type="match status" value="1"/>
</dbReference>
<dbReference type="PANTHER" id="PTHR20930:SF0">
    <property type="entry name" value="PROTEIN ILRUN"/>
    <property type="match status" value="1"/>
</dbReference>
<proteinExistence type="predicted"/>
<dbReference type="SMART" id="SM00666">
    <property type="entry name" value="PB1"/>
    <property type="match status" value="1"/>
</dbReference>
<accession>A0ABQ8YTR6</accession>
<feature type="domain" description="PB1" evidence="3">
    <location>
        <begin position="3"/>
        <end position="90"/>
    </location>
</feature>
<keyword evidence="5" id="KW-1185">Reference proteome</keyword>
<sequence length="631" mass="75514">METICIKVRFSGSIRRFAIKTTTTFITLIEHVSKICSIDLSTRNSFYILKYVDDEGDMITLDSTPELQQSFKYVNKSLKTPILNLYVVPRKDLVNKPNNKKETNEIQNQNQKSKKESLSEYLNVLTELFSGFSLIIQEIFSLSEQFAIKKWFEQNKNMLLHLSYLFLEYGEKSLSRLNEAINESFFHFENQKEKMVIYQMQKERILILVNKCALKMIIIRKLSKLIWINQFFSNLDGFLKKGNELKKLEEIKQMLYTSYNNKIKNNSEKGSSSNIDYPSNDSNWKKKDEKFSDYNEKPRSFHNNKQQNQPFDKYQQKRKKLEKYQNVRTSQQKLELKILKDLTVPENSKLPPNEYFQKGWKIQNCGQTKWPIGTQLLFNGGDKIGFQNENKINLYPLSPSETMDIYIDLKSPHKPGRYHGFWKAVFNNKKFGERFSCVIIVDTSLLPKNGKTEKNFIIQNKKNFQKDKIDNNNNNNNNYNNNNYNNNTNYNYHHNENKNKDTNRNRNRNRSRNRNRHRNKNRNWNRDRDRDRDRDRYRDRNKINKNNENDLHFSKNLYNNKHPNNVNKMENVNENFNQNADFIFHKELLFLQKMNINSSTENIKYLLIKYNGDIQQVINELLQYNSYNNYK</sequence>
<evidence type="ECO:0000259" key="2">
    <source>
        <dbReference type="PROSITE" id="PS51140"/>
    </source>
</evidence>
<feature type="compositionally biased region" description="Low complexity" evidence="1">
    <location>
        <begin position="471"/>
        <end position="492"/>
    </location>
</feature>